<gene>
    <name evidence="6" type="ORF">S7711_05475</name>
</gene>
<feature type="domain" description="Beta-lactamase-related" evidence="4">
    <location>
        <begin position="96"/>
        <end position="399"/>
    </location>
</feature>
<dbReference type="Gene3D" id="3.40.710.10">
    <property type="entry name" value="DD-peptidase/beta-lactamase superfamily"/>
    <property type="match status" value="1"/>
</dbReference>
<dbReference type="InterPro" id="IPR058664">
    <property type="entry name" value="ARB_00930-like_C"/>
</dbReference>
<comment type="similarity">
    <text evidence="1">Belongs to the beta-lactamase family.</text>
</comment>
<dbReference type="OrthoDB" id="10250282at2759"/>
<dbReference type="EMBL" id="KL647495">
    <property type="protein sequence ID" value="KEY74729.1"/>
    <property type="molecule type" value="Genomic_DNA"/>
</dbReference>
<keyword evidence="3" id="KW-0732">Signal</keyword>
<organism evidence="6 7">
    <name type="scientific">Stachybotrys chartarum (strain CBS 109288 / IBT 7711)</name>
    <name type="common">Toxic black mold</name>
    <name type="synonym">Stilbospora chartarum</name>
    <dbReference type="NCBI Taxonomy" id="1280523"/>
    <lineage>
        <taxon>Eukaryota</taxon>
        <taxon>Fungi</taxon>
        <taxon>Dikarya</taxon>
        <taxon>Ascomycota</taxon>
        <taxon>Pezizomycotina</taxon>
        <taxon>Sordariomycetes</taxon>
        <taxon>Hypocreomycetidae</taxon>
        <taxon>Hypocreales</taxon>
        <taxon>Stachybotryaceae</taxon>
        <taxon>Stachybotrys</taxon>
    </lineage>
</organism>
<dbReference type="InterPro" id="IPR012338">
    <property type="entry name" value="Beta-lactam/transpept-like"/>
</dbReference>
<accession>A0A084BB00</accession>
<feature type="compositionally biased region" description="Acidic residues" evidence="2">
    <location>
        <begin position="590"/>
        <end position="599"/>
    </location>
</feature>
<evidence type="ECO:0000259" key="4">
    <source>
        <dbReference type="Pfam" id="PF00144"/>
    </source>
</evidence>
<reference evidence="6 7" key="1">
    <citation type="journal article" date="2014" name="BMC Genomics">
        <title>Comparative genome sequencing reveals chemotype-specific gene clusters in the toxigenic black mold Stachybotrys.</title>
        <authorList>
            <person name="Semeiks J."/>
            <person name="Borek D."/>
            <person name="Otwinowski Z."/>
            <person name="Grishin N.V."/>
        </authorList>
    </citation>
    <scope>NUCLEOTIDE SEQUENCE [LARGE SCALE GENOMIC DNA]</scope>
    <source>
        <strain evidence="7">CBS 109288 / IBT 7711</strain>
    </source>
</reference>
<keyword evidence="7" id="KW-1185">Reference proteome</keyword>
<dbReference type="Pfam" id="PF26335">
    <property type="entry name" value="ARB_00930_C"/>
    <property type="match status" value="1"/>
</dbReference>
<evidence type="ECO:0000256" key="2">
    <source>
        <dbReference type="SAM" id="MobiDB-lite"/>
    </source>
</evidence>
<dbReference type="Pfam" id="PF00144">
    <property type="entry name" value="Beta-lactamase"/>
    <property type="match status" value="1"/>
</dbReference>
<evidence type="ECO:0000313" key="7">
    <source>
        <dbReference type="Proteomes" id="UP000028045"/>
    </source>
</evidence>
<feature type="domain" description="Beta-lactamase-like ARB-00930-like C-terminal" evidence="5">
    <location>
        <begin position="432"/>
        <end position="582"/>
    </location>
</feature>
<proteinExistence type="inferred from homology"/>
<feature type="signal peptide" evidence="3">
    <location>
        <begin position="1"/>
        <end position="23"/>
    </location>
</feature>
<dbReference type="InterPro" id="IPR051478">
    <property type="entry name" value="Beta-lactamase-like_AB/R"/>
</dbReference>
<feature type="chain" id="PRO_5001771937" evidence="3">
    <location>
        <begin position="24"/>
        <end position="638"/>
    </location>
</feature>
<evidence type="ECO:0000313" key="6">
    <source>
        <dbReference type="EMBL" id="KEY74729.1"/>
    </source>
</evidence>
<dbReference type="PANTHER" id="PTHR22935:SF95">
    <property type="entry name" value="BETA-LACTAMASE-LIKE 1-RELATED"/>
    <property type="match status" value="1"/>
</dbReference>
<evidence type="ECO:0000256" key="1">
    <source>
        <dbReference type="ARBA" id="ARBA00038473"/>
    </source>
</evidence>
<sequence length="638" mass="67740">MPSSTTFLTALAASSLLFSSTSARICPPLGPVLPAPQSPSGSDAVQDAIRRLTAGLEAQTEALNASAVSIAVKSLHEDGLLFNWHYTPPVLSGIGTDQIDENTIYRVGSVSKMMPVLLALQNASIGWDDSVLRYLPQLADGAQDTQDNGISWEDVTIGSLASHLSGLATDMAMDLAVFRTGPWTQMGLPELSNGTGPSCSGLPGTRPCTIDDLVNNVNSRPPVYAPFTGPVYSNIAFAILGLVIEAATGESFEDVAKAQIFDTLGMDSTSFNGYVSSFNETGFVPVGEPTWNSTLGVFEAAGGLFSSTSDLIAFTEAILDNRLLSPAATREWMKPQAHTSSLGNSVGGPWEILRSDNLTSDGRVIDVYTKSGDLGLYHALIGIVVDYDIVISVLTAGPEVSMDPYARSKFFSGVVRSFVPALEEAGREEAATDESWVGTFTEEATNSSITITLDNGPGLLISNFTVRGFDVLNNINSYSINTASSSLDGSRPTPNIEGRLYPTKILSDSETAWRATFDSTTNEQRDELDAQLFNVDGSCDTWFGYDRMAYNYLSLAEFIYVQDDGTITAIRNPAFNVTLTKVSGGLGEADSSDGQDDSGQDGTGGPSDVVIEGVALSLRHRSTFVAAIGILLTTAVLF</sequence>
<dbReference type="PANTHER" id="PTHR22935">
    <property type="entry name" value="PENICILLIN-BINDING PROTEIN"/>
    <property type="match status" value="1"/>
</dbReference>
<dbReference type="HOGENOM" id="CLU_019706_2_1_1"/>
<name>A0A084BB00_STACB</name>
<protein>
    <submittedName>
        <fullName evidence="6">Uncharacterized protein</fullName>
    </submittedName>
</protein>
<dbReference type="InterPro" id="IPR001466">
    <property type="entry name" value="Beta-lactam-related"/>
</dbReference>
<dbReference type="Proteomes" id="UP000028045">
    <property type="component" value="Unassembled WGS sequence"/>
</dbReference>
<evidence type="ECO:0000259" key="5">
    <source>
        <dbReference type="Pfam" id="PF26335"/>
    </source>
</evidence>
<dbReference type="AlphaFoldDB" id="A0A084BB00"/>
<evidence type="ECO:0000256" key="3">
    <source>
        <dbReference type="SAM" id="SignalP"/>
    </source>
</evidence>
<feature type="region of interest" description="Disordered" evidence="2">
    <location>
        <begin position="586"/>
        <end position="606"/>
    </location>
</feature>
<dbReference type="SUPFAM" id="SSF56601">
    <property type="entry name" value="beta-lactamase/transpeptidase-like"/>
    <property type="match status" value="1"/>
</dbReference>